<dbReference type="GO" id="GO:0016020">
    <property type="term" value="C:membrane"/>
    <property type="evidence" value="ECO:0007669"/>
    <property type="project" value="UniProtKB-SubCell"/>
</dbReference>
<evidence type="ECO:0000256" key="4">
    <source>
        <dbReference type="ARBA" id="ARBA00022989"/>
    </source>
</evidence>
<dbReference type="InterPro" id="IPR027469">
    <property type="entry name" value="Cation_efflux_TMD_sf"/>
</dbReference>
<dbReference type="SUPFAM" id="SSF161111">
    <property type="entry name" value="Cation efflux protein transmembrane domain-like"/>
    <property type="match status" value="1"/>
</dbReference>
<dbReference type="InterPro" id="IPR058533">
    <property type="entry name" value="Cation_efflux_TM"/>
</dbReference>
<feature type="transmembrane region" description="Helical" evidence="7">
    <location>
        <begin position="209"/>
        <end position="227"/>
    </location>
</feature>
<feature type="transmembrane region" description="Helical" evidence="7">
    <location>
        <begin position="58"/>
        <end position="79"/>
    </location>
</feature>
<comment type="subcellular location">
    <subcellularLocation>
        <location evidence="1">Membrane</location>
        <topology evidence="1">Multi-pass membrane protein</topology>
    </subcellularLocation>
</comment>
<feature type="transmembrane region" description="Helical" evidence="7">
    <location>
        <begin position="178"/>
        <end position="197"/>
    </location>
</feature>
<feature type="transmembrane region" description="Helical" evidence="7">
    <location>
        <begin position="124"/>
        <end position="147"/>
    </location>
</feature>
<organism evidence="9 10">
    <name type="scientific">Diaphorobacter ruginosibacter</name>
    <dbReference type="NCBI Taxonomy" id="1715720"/>
    <lineage>
        <taxon>Bacteria</taxon>
        <taxon>Pseudomonadati</taxon>
        <taxon>Pseudomonadota</taxon>
        <taxon>Betaproteobacteria</taxon>
        <taxon>Burkholderiales</taxon>
        <taxon>Comamonadaceae</taxon>
        <taxon>Diaphorobacter</taxon>
    </lineage>
</organism>
<evidence type="ECO:0000256" key="2">
    <source>
        <dbReference type="ARBA" id="ARBA00022448"/>
    </source>
</evidence>
<keyword evidence="5" id="KW-0406">Ion transport</keyword>
<dbReference type="PANTHER" id="PTHR45755">
    <property type="match status" value="1"/>
</dbReference>
<evidence type="ECO:0000313" key="10">
    <source>
        <dbReference type="Proteomes" id="UP000515811"/>
    </source>
</evidence>
<keyword evidence="10" id="KW-1185">Reference proteome</keyword>
<keyword evidence="4 7" id="KW-1133">Transmembrane helix</keyword>
<reference evidence="9 10" key="1">
    <citation type="submission" date="2020-08" db="EMBL/GenBank/DDBJ databases">
        <title>Genome sequence of Diaphorobacter ruginosibacter DSM 27467T.</title>
        <authorList>
            <person name="Hyun D.-W."/>
            <person name="Bae J.-W."/>
        </authorList>
    </citation>
    <scope>NUCLEOTIDE SEQUENCE [LARGE SCALE GENOMIC DNA]</scope>
    <source>
        <strain evidence="9 10">DSM 27467</strain>
    </source>
</reference>
<keyword evidence="2" id="KW-0813">Transport</keyword>
<dbReference type="Proteomes" id="UP000515811">
    <property type="component" value="Chromosome"/>
</dbReference>
<evidence type="ECO:0000259" key="8">
    <source>
        <dbReference type="Pfam" id="PF01545"/>
    </source>
</evidence>
<dbReference type="Pfam" id="PF01545">
    <property type="entry name" value="Cation_efflux"/>
    <property type="match status" value="1"/>
</dbReference>
<protein>
    <submittedName>
        <fullName evidence="9">CDF family Co(II)/Ni(II) efflux transporter DmeF</fullName>
    </submittedName>
</protein>
<feature type="transmembrane region" description="Helical" evidence="7">
    <location>
        <begin position="26"/>
        <end position="46"/>
    </location>
</feature>
<keyword evidence="3 7" id="KW-0812">Transmembrane</keyword>
<evidence type="ECO:0000313" key="9">
    <source>
        <dbReference type="EMBL" id="QNN58581.1"/>
    </source>
</evidence>
<sequence length="318" mass="34428">MNTQTPLPVHSHQFGSANPMAERNTLRATVITLIMMVVEVTGGYWLNSMALLADGWHMSSHALALGMAVMAYAMARRLAGDKRFTFGTWKIEILGSFSSALLLCVVAILMFVQSVERLFSPAPIHYNEAIAIAALGLAVNLLCAWLLRDAHDHHGHEHGHHHGHGHEHGHADMNLRAAYIHVIADAATSVLAIFALLGGKLYGAQWLDPLMGIAGAVLVGVWAVGLIRQSARILLDAEMDAPVVEEVRDVIREDFPEARITDLHVWRVGKDAYACIVALASKVPLSPAAVRSALGIHEELVHITVEVQEPDGSMALAS</sequence>
<dbReference type="Gene3D" id="1.20.1510.10">
    <property type="entry name" value="Cation efflux protein transmembrane domain"/>
    <property type="match status" value="1"/>
</dbReference>
<evidence type="ECO:0000256" key="6">
    <source>
        <dbReference type="ARBA" id="ARBA00023136"/>
    </source>
</evidence>
<evidence type="ECO:0000256" key="3">
    <source>
        <dbReference type="ARBA" id="ARBA00022692"/>
    </source>
</evidence>
<dbReference type="GO" id="GO:0005385">
    <property type="term" value="F:zinc ion transmembrane transporter activity"/>
    <property type="evidence" value="ECO:0007669"/>
    <property type="project" value="InterPro"/>
</dbReference>
<feature type="transmembrane region" description="Helical" evidence="7">
    <location>
        <begin position="91"/>
        <end position="112"/>
    </location>
</feature>
<dbReference type="NCBIfam" id="TIGR01297">
    <property type="entry name" value="CDF"/>
    <property type="match status" value="1"/>
</dbReference>
<keyword evidence="6 7" id="KW-0472">Membrane</keyword>
<dbReference type="PANTHER" id="PTHR45755:SF4">
    <property type="entry name" value="ZINC TRANSPORTER 7"/>
    <property type="match status" value="1"/>
</dbReference>
<evidence type="ECO:0000256" key="7">
    <source>
        <dbReference type="SAM" id="Phobius"/>
    </source>
</evidence>
<gene>
    <name evidence="9" type="primary">dmeF</name>
    <name evidence="9" type="ORF">H9K76_07045</name>
</gene>
<evidence type="ECO:0000256" key="1">
    <source>
        <dbReference type="ARBA" id="ARBA00004141"/>
    </source>
</evidence>
<name>A0A7G9RSK6_9BURK</name>
<dbReference type="NCBIfam" id="NF033827">
    <property type="entry name" value="CDF_efflux_DmeF"/>
    <property type="match status" value="1"/>
</dbReference>
<accession>A0A7G9RSK6</accession>
<dbReference type="GO" id="GO:0006882">
    <property type="term" value="P:intracellular zinc ion homeostasis"/>
    <property type="evidence" value="ECO:0007669"/>
    <property type="project" value="InterPro"/>
</dbReference>
<proteinExistence type="predicted"/>
<dbReference type="InterPro" id="IPR002524">
    <property type="entry name" value="Cation_efflux"/>
</dbReference>
<dbReference type="RefSeq" id="WP_187599084.1">
    <property type="nucleotide sequence ID" value="NZ_CP060714.1"/>
</dbReference>
<evidence type="ECO:0000256" key="5">
    <source>
        <dbReference type="ARBA" id="ARBA00023065"/>
    </source>
</evidence>
<dbReference type="EMBL" id="CP060714">
    <property type="protein sequence ID" value="QNN58581.1"/>
    <property type="molecule type" value="Genomic_DNA"/>
</dbReference>
<feature type="domain" description="Cation efflux protein transmembrane" evidence="8">
    <location>
        <begin position="27"/>
        <end position="235"/>
    </location>
</feature>
<dbReference type="InterPro" id="IPR045316">
    <property type="entry name" value="Msc2-like"/>
</dbReference>
<dbReference type="AlphaFoldDB" id="A0A7G9RSK6"/>
<dbReference type="KEGG" id="drg:H9K76_07045"/>